<keyword evidence="4 5" id="KW-0934">Plastid</keyword>
<comment type="subcellular location">
    <subcellularLocation>
        <location evidence="1">Plastid</location>
    </subcellularLocation>
</comment>
<keyword evidence="5" id="KW-0150">Chloroplast</keyword>
<evidence type="ECO:0000256" key="3">
    <source>
        <dbReference type="ARBA" id="ARBA00021523"/>
    </source>
</evidence>
<gene>
    <name evidence="5" type="primary">ycf23</name>
</gene>
<dbReference type="Pfam" id="PF04481">
    <property type="entry name" value="DUF561"/>
    <property type="match status" value="1"/>
</dbReference>
<dbReference type="RefSeq" id="YP_009395127.1">
    <property type="nucleotide sequence ID" value="NC_035276.1"/>
</dbReference>
<evidence type="ECO:0000313" key="5">
    <source>
        <dbReference type="EMBL" id="ARW63895.1"/>
    </source>
</evidence>
<evidence type="ECO:0000256" key="4">
    <source>
        <dbReference type="ARBA" id="ARBA00022640"/>
    </source>
</evidence>
<dbReference type="PANTHER" id="PTHR36895">
    <property type="match status" value="1"/>
</dbReference>
<reference evidence="5" key="1">
    <citation type="journal article" date="2017" name="J. Phycol.">
        <title>Analysis of chloroplast genomes and a supermatrix inform reclassification of the Rhodomelaceae (Rhodophyta).</title>
        <authorList>
            <person name="Diaz-Tapia P."/>
            <person name="Maggs C.A."/>
            <person name="West J.A."/>
            <person name="Verbruggen H."/>
        </authorList>
    </citation>
    <scope>NUCLEOTIDE SEQUENCE</scope>
    <source>
        <strain evidence="5">PD644</strain>
    </source>
</reference>
<dbReference type="PANTHER" id="PTHR36895:SF1">
    <property type="entry name" value="YCF23 PROTEIN"/>
    <property type="match status" value="1"/>
</dbReference>
<sequence>MNLFNTKVNEIFQSKSAIKVITGINNSNIDQILKITKAAEQYPYTYVDIIANTNIVRLVKSVSPITVCVSSINPIDLYNCVLAGADLVEIGNFDPFYKKGLYFSSSDILEIAKKVKFLVGNIDICVTIPYYLPLKDQINLAQDLEKLGVSLLQTESLFIKNKKYISDLYKDSIYESISLAALSFLSTYAISKQVEVPIIASSSVSSLSSPLAIFFGASGVGIGSCIRQKNNIFQMSAYINEIYRSLSSLGSINSIEGGSYFNSSRTPKEKLKI</sequence>
<protein>
    <recommendedName>
        <fullName evidence="3">Uncharacterized protein ycf23</fullName>
    </recommendedName>
</protein>
<geneLocation type="chloroplast" evidence="5"/>
<comment type="similarity">
    <text evidence="2">Belongs to the ycf23 family.</text>
</comment>
<name>A0A1Z1MDK6_9FLOR</name>
<accession>A0A1Z1MDK6</accession>
<dbReference type="EMBL" id="MF101430">
    <property type="protein sequence ID" value="ARW63895.1"/>
    <property type="molecule type" value="Genomic_DNA"/>
</dbReference>
<dbReference type="GeneID" id="33357103"/>
<organism evidence="5">
    <name type="scientific">Alsidium seaforthii</name>
    <dbReference type="NCBI Taxonomy" id="2007182"/>
    <lineage>
        <taxon>Eukaryota</taxon>
        <taxon>Rhodophyta</taxon>
        <taxon>Florideophyceae</taxon>
        <taxon>Rhodymeniophycidae</taxon>
        <taxon>Ceramiales</taxon>
        <taxon>Rhodomelaceae</taxon>
        <taxon>Polysiphonioideae</taxon>
        <taxon>Alsidium</taxon>
    </lineage>
</organism>
<proteinExistence type="inferred from homology"/>
<dbReference type="InterPro" id="IPR007570">
    <property type="entry name" value="Uncharacterised_Ycf23"/>
</dbReference>
<evidence type="ECO:0000256" key="1">
    <source>
        <dbReference type="ARBA" id="ARBA00004474"/>
    </source>
</evidence>
<evidence type="ECO:0000256" key="2">
    <source>
        <dbReference type="ARBA" id="ARBA00009664"/>
    </source>
</evidence>
<dbReference type="AlphaFoldDB" id="A0A1Z1MDK6"/>
<dbReference type="GO" id="GO:0009536">
    <property type="term" value="C:plastid"/>
    <property type="evidence" value="ECO:0007669"/>
    <property type="project" value="UniProtKB-SubCell"/>
</dbReference>
<dbReference type="SUPFAM" id="SSF51569">
    <property type="entry name" value="Aldolase"/>
    <property type="match status" value="1"/>
</dbReference>